<dbReference type="Proteomes" id="UP000694410">
    <property type="component" value="Unplaced"/>
</dbReference>
<keyword evidence="1" id="KW-0472">Membrane</keyword>
<protein>
    <submittedName>
        <fullName evidence="2">Uncharacterized protein</fullName>
    </submittedName>
</protein>
<accession>A0A8C0V053</accession>
<keyword evidence="1" id="KW-1133">Transmembrane helix</keyword>
<feature type="transmembrane region" description="Helical" evidence="1">
    <location>
        <begin position="154"/>
        <end position="174"/>
    </location>
</feature>
<keyword evidence="3" id="KW-1185">Reference proteome</keyword>
<evidence type="ECO:0000313" key="3">
    <source>
        <dbReference type="Proteomes" id="UP000694410"/>
    </source>
</evidence>
<sequence length="221" mass="24055">RGRGTAASCSGRSSPEEGFAAAALGGIPGTKTVFVKLRYQRSALRAKVCGYTVYLGRCSFPYSRSFSSTVAAECTRWLKRCRRRDLAALLLRELAGGEGAPGIVSENQRQPGRRSHRAPSAAISRNCGTAAGRCPETEAADWPLGPTQSSISCFLSSIILLISWIIEWMFLLFVERLKQHSPFKSSQPSPCANNKKIYGCTVLQGCFPGNLLIFQEVHYGS</sequence>
<evidence type="ECO:0000313" key="2">
    <source>
        <dbReference type="Ensembl" id="ENSCCEP00000017075.1"/>
    </source>
</evidence>
<reference evidence="2" key="1">
    <citation type="submission" date="2025-08" db="UniProtKB">
        <authorList>
            <consortium name="Ensembl"/>
        </authorList>
    </citation>
    <scope>IDENTIFICATION</scope>
</reference>
<reference evidence="2" key="2">
    <citation type="submission" date="2025-09" db="UniProtKB">
        <authorList>
            <consortium name="Ensembl"/>
        </authorList>
    </citation>
    <scope>IDENTIFICATION</scope>
</reference>
<organism evidence="2 3">
    <name type="scientific">Cyanistes caeruleus</name>
    <name type="common">Eurasian blue tit</name>
    <name type="synonym">Parus caeruleus</name>
    <dbReference type="NCBI Taxonomy" id="156563"/>
    <lineage>
        <taxon>Eukaryota</taxon>
        <taxon>Metazoa</taxon>
        <taxon>Chordata</taxon>
        <taxon>Craniata</taxon>
        <taxon>Vertebrata</taxon>
        <taxon>Euteleostomi</taxon>
        <taxon>Archelosauria</taxon>
        <taxon>Archosauria</taxon>
        <taxon>Dinosauria</taxon>
        <taxon>Saurischia</taxon>
        <taxon>Theropoda</taxon>
        <taxon>Coelurosauria</taxon>
        <taxon>Aves</taxon>
        <taxon>Neognathae</taxon>
        <taxon>Neoaves</taxon>
        <taxon>Telluraves</taxon>
        <taxon>Australaves</taxon>
        <taxon>Passeriformes</taxon>
        <taxon>Paridae</taxon>
        <taxon>Cyanistes</taxon>
    </lineage>
</organism>
<dbReference type="Ensembl" id="ENSCCET00000026358.1">
    <property type="protein sequence ID" value="ENSCCEP00000017075.1"/>
    <property type="gene ID" value="ENSCCEG00000015874.1"/>
</dbReference>
<name>A0A8C0V053_CYACU</name>
<evidence type="ECO:0000256" key="1">
    <source>
        <dbReference type="SAM" id="Phobius"/>
    </source>
</evidence>
<proteinExistence type="predicted"/>
<dbReference type="AlphaFoldDB" id="A0A8C0V053"/>
<keyword evidence="1" id="KW-0812">Transmembrane</keyword>